<dbReference type="PANTHER" id="PTHR24296">
    <property type="entry name" value="CYTOCHROME P450"/>
    <property type="match status" value="1"/>
</dbReference>
<organism evidence="5 6">
    <name type="scientific">Phoenix dactylifera</name>
    <name type="common">Date palm</name>
    <dbReference type="NCBI Taxonomy" id="42345"/>
    <lineage>
        <taxon>Eukaryota</taxon>
        <taxon>Viridiplantae</taxon>
        <taxon>Streptophyta</taxon>
        <taxon>Embryophyta</taxon>
        <taxon>Tracheophyta</taxon>
        <taxon>Spermatophyta</taxon>
        <taxon>Magnoliopsida</taxon>
        <taxon>Liliopsida</taxon>
        <taxon>Arecaceae</taxon>
        <taxon>Coryphoideae</taxon>
        <taxon>Phoeniceae</taxon>
        <taxon>Phoenix</taxon>
    </lineage>
</organism>
<dbReference type="Pfam" id="PF00067">
    <property type="entry name" value="p450"/>
    <property type="match status" value="1"/>
</dbReference>
<dbReference type="GO" id="GO:0016705">
    <property type="term" value="F:oxidoreductase activity, acting on paired donors, with incorporation or reduction of molecular oxygen"/>
    <property type="evidence" value="ECO:0007669"/>
    <property type="project" value="InterPro"/>
</dbReference>
<evidence type="ECO:0000256" key="2">
    <source>
        <dbReference type="ARBA" id="ARBA00022723"/>
    </source>
</evidence>
<dbReference type="RefSeq" id="XP_038983695.1">
    <property type="nucleotide sequence ID" value="XM_039127767.1"/>
</dbReference>
<name>A0A8B9AAV8_PHODC</name>
<keyword evidence="5" id="KW-1185">Reference proteome</keyword>
<proteinExistence type="inferred from homology"/>
<keyword evidence="3" id="KW-0560">Oxidoreductase</keyword>
<dbReference type="SUPFAM" id="SSF48264">
    <property type="entry name" value="Cytochrome P450"/>
    <property type="match status" value="1"/>
</dbReference>
<comment type="similarity">
    <text evidence="1">Belongs to the cytochrome P450 family.</text>
</comment>
<dbReference type="GO" id="GO:0004497">
    <property type="term" value="F:monooxygenase activity"/>
    <property type="evidence" value="ECO:0007669"/>
    <property type="project" value="InterPro"/>
</dbReference>
<dbReference type="AlphaFoldDB" id="A0A8B9AAV8"/>
<reference evidence="6" key="2">
    <citation type="submission" date="2025-08" db="UniProtKB">
        <authorList>
            <consortium name="RefSeq"/>
        </authorList>
    </citation>
    <scope>IDENTIFICATION</scope>
    <source>
        <tissue evidence="6">Young leaves</tissue>
    </source>
</reference>
<dbReference type="GeneID" id="120111208"/>
<evidence type="ECO:0000256" key="4">
    <source>
        <dbReference type="ARBA" id="ARBA00023004"/>
    </source>
</evidence>
<reference evidence="5" key="1">
    <citation type="journal article" date="2019" name="Nat. Commun.">
        <title>Genome-wide association mapping of date palm fruit traits.</title>
        <authorList>
            <person name="Hazzouri K.M."/>
            <person name="Gros-Balthazard M."/>
            <person name="Flowers J.M."/>
            <person name="Copetti D."/>
            <person name="Lemansour A."/>
            <person name="Lebrun M."/>
            <person name="Masmoudi K."/>
            <person name="Ferrand S."/>
            <person name="Dhar M.I."/>
            <person name="Fresquez Z.A."/>
            <person name="Rosas U."/>
            <person name="Zhang J."/>
            <person name="Talag J."/>
            <person name="Lee S."/>
            <person name="Kudrna D."/>
            <person name="Powell R.F."/>
            <person name="Leitch I.J."/>
            <person name="Krueger R.R."/>
            <person name="Wing R.A."/>
            <person name="Amiri K.M.A."/>
            <person name="Purugganan M.D."/>
        </authorList>
    </citation>
    <scope>NUCLEOTIDE SEQUENCE [LARGE SCALE GENOMIC DNA]</scope>
    <source>
        <strain evidence="5">cv. Khalas</strain>
    </source>
</reference>
<protein>
    <submittedName>
        <fullName evidence="6">Cytochrome P450 94A1-like</fullName>
    </submittedName>
</protein>
<evidence type="ECO:0000256" key="1">
    <source>
        <dbReference type="ARBA" id="ARBA00010617"/>
    </source>
</evidence>
<keyword evidence="2" id="KW-0479">Metal-binding</keyword>
<sequence length="142" mass="16715">MDVHRFIHAFEAVWGVVNKRFNQPCFLWKLQRLLGVGSERRLKEEIGDVHEFAMRIVKQRKGRKPEEIRSSSDFLSHCVLNGNSSDEFLRDIIINFVFAARETTPTVMTWFFWLVSTRPEVEERIVDEINSVRGGMEIRMES</sequence>
<dbReference type="GO" id="GO:0005506">
    <property type="term" value="F:iron ion binding"/>
    <property type="evidence" value="ECO:0007669"/>
    <property type="project" value="InterPro"/>
</dbReference>
<accession>A0A8B9AAV8</accession>
<evidence type="ECO:0000256" key="3">
    <source>
        <dbReference type="ARBA" id="ARBA00023002"/>
    </source>
</evidence>
<dbReference type="KEGG" id="pda:120111208"/>
<dbReference type="GO" id="GO:0020037">
    <property type="term" value="F:heme binding"/>
    <property type="evidence" value="ECO:0007669"/>
    <property type="project" value="InterPro"/>
</dbReference>
<keyword evidence="4" id="KW-0408">Iron</keyword>
<dbReference type="OrthoDB" id="1470350at2759"/>
<dbReference type="Proteomes" id="UP000228380">
    <property type="component" value="Chromosome 6"/>
</dbReference>
<dbReference type="Gene3D" id="1.10.630.10">
    <property type="entry name" value="Cytochrome P450"/>
    <property type="match status" value="1"/>
</dbReference>
<gene>
    <name evidence="6" type="primary">LOC120111208</name>
</gene>
<evidence type="ECO:0000313" key="6">
    <source>
        <dbReference type="RefSeq" id="XP_038983695.1"/>
    </source>
</evidence>
<dbReference type="InterPro" id="IPR001128">
    <property type="entry name" value="Cyt_P450"/>
</dbReference>
<dbReference type="InterPro" id="IPR036396">
    <property type="entry name" value="Cyt_P450_sf"/>
</dbReference>
<evidence type="ECO:0000313" key="5">
    <source>
        <dbReference type="Proteomes" id="UP000228380"/>
    </source>
</evidence>